<accession>A0ABV3S6U5</accession>
<dbReference type="RefSeq" id="WP_367966327.1">
    <property type="nucleotide sequence ID" value="NZ_JBAKFJ010000001.1"/>
</dbReference>
<evidence type="ECO:0000313" key="1">
    <source>
        <dbReference type="EMBL" id="MEX0385846.1"/>
    </source>
</evidence>
<organism evidence="1 2">
    <name type="scientific">Spiribacter onubensis</name>
    <dbReference type="NCBI Taxonomy" id="3122420"/>
    <lineage>
        <taxon>Bacteria</taxon>
        <taxon>Pseudomonadati</taxon>
        <taxon>Pseudomonadota</taxon>
        <taxon>Gammaproteobacteria</taxon>
        <taxon>Chromatiales</taxon>
        <taxon>Ectothiorhodospiraceae</taxon>
        <taxon>Spiribacter</taxon>
    </lineage>
</organism>
<keyword evidence="2" id="KW-1185">Reference proteome</keyword>
<evidence type="ECO:0008006" key="3">
    <source>
        <dbReference type="Google" id="ProtNLM"/>
    </source>
</evidence>
<reference evidence="1 2" key="1">
    <citation type="submission" date="2024-02" db="EMBL/GenBank/DDBJ databases">
        <title>New especies of Spiribacter isolated from saline water.</title>
        <authorList>
            <person name="Leon M.J."/>
            <person name="De La Haba R."/>
            <person name="Sanchez-Porro C."/>
            <person name="Ventosa A."/>
        </authorList>
    </citation>
    <scope>NUCLEOTIDE SEQUENCE [LARGE SCALE GENOMIC DNA]</scope>
    <source>
        <strain evidence="2">ag22IC4-227</strain>
    </source>
</reference>
<dbReference type="EMBL" id="JBAKFJ010000001">
    <property type="protein sequence ID" value="MEX0385846.1"/>
    <property type="molecule type" value="Genomic_DNA"/>
</dbReference>
<evidence type="ECO:0000313" key="2">
    <source>
        <dbReference type="Proteomes" id="UP001556653"/>
    </source>
</evidence>
<gene>
    <name evidence="1" type="ORF">V6X64_02405</name>
</gene>
<comment type="caution">
    <text evidence="1">The sequence shown here is derived from an EMBL/GenBank/DDBJ whole genome shotgun (WGS) entry which is preliminary data.</text>
</comment>
<name>A0ABV3S6U5_9GAMM</name>
<proteinExistence type="predicted"/>
<dbReference type="Pfam" id="PF24608">
    <property type="entry name" value="PDDEXK_15"/>
    <property type="match status" value="1"/>
</dbReference>
<dbReference type="InterPro" id="IPR056931">
    <property type="entry name" value="D14-like"/>
</dbReference>
<protein>
    <recommendedName>
        <fullName evidence="3">Holliday junction resolvase</fullName>
    </recommendedName>
</protein>
<dbReference type="Proteomes" id="UP001556653">
    <property type="component" value="Unassembled WGS sequence"/>
</dbReference>
<sequence>MGAMQRRKGASGEREIASLLGQYLGAEVVRNLEQTRSGGHDLLGIEPFALEVKRCERVTIPVWWRQACEQIGPDQVPVVAYRQSRKPWVFILPLRFVIDQEIPESMYPTCEMGIEGFCLLAREIIADAA</sequence>